<organism evidence="2">
    <name type="scientific">Mycolicibacterium mucogenicum DSM 44124</name>
    <dbReference type="NCBI Taxonomy" id="1226753"/>
    <lineage>
        <taxon>Bacteria</taxon>
        <taxon>Bacillati</taxon>
        <taxon>Actinomycetota</taxon>
        <taxon>Actinomycetes</taxon>
        <taxon>Mycobacteriales</taxon>
        <taxon>Mycobacteriaceae</taxon>
        <taxon>Mycolicibacterium</taxon>
    </lineage>
</organism>
<reference evidence="2" key="1">
    <citation type="submission" date="2018-01" db="EMBL/GenBank/DDBJ databases">
        <title>Comparative genomics of Mycobacterium mucogenicum and Mycobacterium neoaurum clade members emphasizing tRNA and non-coding RNA.</title>
        <authorList>
            <person name="Behra P.R.K."/>
            <person name="Pettersson B.M.F."/>
            <person name="Das S."/>
            <person name="Dasgupta S."/>
            <person name="Kirsebom L.A."/>
        </authorList>
    </citation>
    <scope>NUCLEOTIDE SEQUENCE</scope>
    <source>
        <strain evidence="2">DSM 44124</strain>
    </source>
</reference>
<protein>
    <submittedName>
        <fullName evidence="2">Uncharacterized protein</fullName>
    </submittedName>
</protein>
<name>A0A8H2J8N5_MYCMU</name>
<feature type="chain" id="PRO_5034046427" evidence="1">
    <location>
        <begin position="20"/>
        <end position="101"/>
    </location>
</feature>
<evidence type="ECO:0000256" key="1">
    <source>
        <dbReference type="SAM" id="SignalP"/>
    </source>
</evidence>
<proteinExistence type="predicted"/>
<sequence length="101" mass="10935">MALAATTGVTLATATPASAAPATCETGCDVGGVDTAPPPFLKLNAPFVKFWNMQKVNFPFLKFDNLQKWDNLQKVNVFQKFNVFQKITGAPTLSIGNPFQK</sequence>
<gene>
    <name evidence="2" type="ORF">C1S78_01810</name>
</gene>
<accession>A0A8H2J8N5</accession>
<feature type="signal peptide" evidence="1">
    <location>
        <begin position="1"/>
        <end position="19"/>
    </location>
</feature>
<dbReference type="EMBL" id="POTL01000001">
    <property type="protein sequence ID" value="TLH51253.1"/>
    <property type="molecule type" value="Genomic_DNA"/>
</dbReference>
<keyword evidence="1" id="KW-0732">Signal</keyword>
<comment type="caution">
    <text evidence="2">The sequence shown here is derived from an EMBL/GenBank/DDBJ whole genome shotgun (WGS) entry which is preliminary data.</text>
</comment>
<dbReference type="AlphaFoldDB" id="A0A8H2J8N5"/>
<evidence type="ECO:0000313" key="2">
    <source>
        <dbReference type="EMBL" id="TLH51253.1"/>
    </source>
</evidence>